<feature type="transmembrane region" description="Helical" evidence="2">
    <location>
        <begin position="40"/>
        <end position="64"/>
    </location>
</feature>
<feature type="region of interest" description="Disordered" evidence="1">
    <location>
        <begin position="264"/>
        <end position="351"/>
    </location>
</feature>
<evidence type="ECO:0000256" key="2">
    <source>
        <dbReference type="SAM" id="Phobius"/>
    </source>
</evidence>
<name>A0A5N5QTF3_9AGAM</name>
<comment type="caution">
    <text evidence="3">The sequence shown here is derived from an EMBL/GenBank/DDBJ whole genome shotgun (WGS) entry which is preliminary data.</text>
</comment>
<gene>
    <name evidence="3" type="ORF">CTheo_1506</name>
</gene>
<keyword evidence="2" id="KW-1133">Transmembrane helix</keyword>
<protein>
    <recommendedName>
        <fullName evidence="5">Transmembrane protein</fullName>
    </recommendedName>
</protein>
<dbReference type="EMBL" id="SSOP01000013">
    <property type="protein sequence ID" value="KAB5595045.1"/>
    <property type="molecule type" value="Genomic_DNA"/>
</dbReference>
<dbReference type="PANTHER" id="PTHR35179:SF1">
    <property type="entry name" value="INTEGRAL MEMBRANE PROTEIN"/>
    <property type="match status" value="1"/>
</dbReference>
<feature type="region of interest" description="Disordered" evidence="1">
    <location>
        <begin position="186"/>
        <end position="242"/>
    </location>
</feature>
<dbReference type="PANTHER" id="PTHR35179">
    <property type="entry name" value="PROTEIN CBG02620"/>
    <property type="match status" value="1"/>
</dbReference>
<accession>A0A5N5QTF3</accession>
<evidence type="ECO:0000313" key="3">
    <source>
        <dbReference type="EMBL" id="KAB5595045.1"/>
    </source>
</evidence>
<feature type="compositionally biased region" description="Low complexity" evidence="1">
    <location>
        <begin position="194"/>
        <end position="204"/>
    </location>
</feature>
<reference evidence="3 4" key="1">
    <citation type="journal article" date="2019" name="Fungal Biol. Biotechnol.">
        <title>Draft genome sequence of fastidious pathogen Ceratobasidium theobromae, which causes vascular-streak dieback in Theobroma cacao.</title>
        <authorList>
            <person name="Ali S.S."/>
            <person name="Asman A."/>
            <person name="Shao J."/>
            <person name="Firmansyah A.P."/>
            <person name="Susilo A.W."/>
            <person name="Rosmana A."/>
            <person name="McMahon P."/>
            <person name="Junaid M."/>
            <person name="Guest D."/>
            <person name="Kheng T.Y."/>
            <person name="Meinhardt L.W."/>
            <person name="Bailey B.A."/>
        </authorList>
    </citation>
    <scope>NUCLEOTIDE SEQUENCE [LARGE SCALE GENOMIC DNA]</scope>
    <source>
        <strain evidence="3 4">CT2</strain>
    </source>
</reference>
<evidence type="ECO:0000256" key="1">
    <source>
        <dbReference type="SAM" id="MobiDB-lite"/>
    </source>
</evidence>
<evidence type="ECO:0008006" key="5">
    <source>
        <dbReference type="Google" id="ProtNLM"/>
    </source>
</evidence>
<dbReference type="OrthoDB" id="3205825at2759"/>
<keyword evidence="2" id="KW-0812">Transmembrane</keyword>
<evidence type="ECO:0000313" key="4">
    <source>
        <dbReference type="Proteomes" id="UP000383932"/>
    </source>
</evidence>
<keyword evidence="2" id="KW-0472">Membrane</keyword>
<feature type="transmembrane region" description="Helical" evidence="2">
    <location>
        <begin position="14"/>
        <end position="33"/>
    </location>
</feature>
<proteinExistence type="predicted"/>
<keyword evidence="4" id="KW-1185">Reference proteome</keyword>
<organism evidence="3 4">
    <name type="scientific">Ceratobasidium theobromae</name>
    <dbReference type="NCBI Taxonomy" id="1582974"/>
    <lineage>
        <taxon>Eukaryota</taxon>
        <taxon>Fungi</taxon>
        <taxon>Dikarya</taxon>
        <taxon>Basidiomycota</taxon>
        <taxon>Agaricomycotina</taxon>
        <taxon>Agaricomycetes</taxon>
        <taxon>Cantharellales</taxon>
        <taxon>Ceratobasidiaceae</taxon>
        <taxon>Ceratobasidium</taxon>
    </lineage>
</organism>
<sequence>MWGATGQQFLPSTWALQVQFLLQIIVNRICILLSTPRQRFLLKFIVAFWITAINISVYCIWVPAKLQISGRYHDINVWWDRIEKVLYLITDAILNYMFIRSIRQRLLKVGLKKYDKLVRFNEKIIAVSLSMDVLIITMMSYPNDFVYMQFHPVAYMVKLEIEMCMSKLMIKVATGTGIMVYEGESLEPSRSKSGKNQSHSSSGGTHFTRSGQAMSVRVATHTVTHRDQHDLEGGNDVFDNNKGRRMSAHRVSAIEWQKASRSEPIELEEYKPDPSAQDDDEQSNVSKHPQSWVEEPYTPHSDPLTNSALAIKDDDVDLERGDARSDEEEASEPTGGVTISYLGAFPNHSAS</sequence>
<feature type="transmembrane region" description="Helical" evidence="2">
    <location>
        <begin position="124"/>
        <end position="141"/>
    </location>
</feature>
<dbReference type="Proteomes" id="UP000383932">
    <property type="component" value="Unassembled WGS sequence"/>
</dbReference>
<feature type="transmembrane region" description="Helical" evidence="2">
    <location>
        <begin position="84"/>
        <end position="103"/>
    </location>
</feature>
<dbReference type="AlphaFoldDB" id="A0A5N5QTF3"/>